<dbReference type="AlphaFoldDB" id="A0AAD9LBF7"/>
<keyword evidence="2" id="KW-0813">Transport</keyword>
<organism evidence="8 9">
    <name type="scientific">Phytophthora citrophthora</name>
    <dbReference type="NCBI Taxonomy" id="4793"/>
    <lineage>
        <taxon>Eukaryota</taxon>
        <taxon>Sar</taxon>
        <taxon>Stramenopiles</taxon>
        <taxon>Oomycota</taxon>
        <taxon>Peronosporomycetes</taxon>
        <taxon>Peronosporales</taxon>
        <taxon>Peronosporaceae</taxon>
        <taxon>Phytophthora</taxon>
    </lineage>
</organism>
<protein>
    <submittedName>
        <fullName evidence="8">Sodium-dependent phosphate transporter 1-B</fullName>
    </submittedName>
</protein>
<dbReference type="InterPro" id="IPR001204">
    <property type="entry name" value="Phos_transporter"/>
</dbReference>
<proteinExistence type="predicted"/>
<dbReference type="Proteomes" id="UP001259832">
    <property type="component" value="Unassembled WGS sequence"/>
</dbReference>
<keyword evidence="9" id="KW-1185">Reference proteome</keyword>
<evidence type="ECO:0000313" key="8">
    <source>
        <dbReference type="EMBL" id="KAK1930276.1"/>
    </source>
</evidence>
<evidence type="ECO:0000256" key="6">
    <source>
        <dbReference type="ARBA" id="ARBA00023136"/>
    </source>
</evidence>
<keyword evidence="6 7" id="KW-0472">Membrane</keyword>
<accession>A0AAD9LBF7</accession>
<evidence type="ECO:0000256" key="3">
    <source>
        <dbReference type="ARBA" id="ARBA00022592"/>
    </source>
</evidence>
<name>A0AAD9LBF7_9STRA</name>
<evidence type="ECO:0000256" key="5">
    <source>
        <dbReference type="ARBA" id="ARBA00022989"/>
    </source>
</evidence>
<dbReference type="GO" id="GO:0016020">
    <property type="term" value="C:membrane"/>
    <property type="evidence" value="ECO:0007669"/>
    <property type="project" value="UniProtKB-SubCell"/>
</dbReference>
<comment type="subcellular location">
    <subcellularLocation>
        <location evidence="1">Membrane</location>
        <topology evidence="1">Multi-pass membrane protein</topology>
    </subcellularLocation>
</comment>
<dbReference type="PANTHER" id="PTHR11101:SF80">
    <property type="entry name" value="PHOSPHATE TRANSPORTER"/>
    <property type="match status" value="1"/>
</dbReference>
<dbReference type="EMBL" id="JASMQC010000040">
    <property type="protein sequence ID" value="KAK1930276.1"/>
    <property type="molecule type" value="Genomic_DNA"/>
</dbReference>
<gene>
    <name evidence="8" type="ORF">P3T76_014236</name>
</gene>
<reference evidence="8" key="1">
    <citation type="submission" date="2023-08" db="EMBL/GenBank/DDBJ databases">
        <title>Reference Genome Resource for the Citrus Pathogen Phytophthora citrophthora.</title>
        <authorList>
            <person name="Moller H."/>
            <person name="Coetzee B."/>
            <person name="Rose L.J."/>
            <person name="Van Niekerk J.M."/>
        </authorList>
    </citation>
    <scope>NUCLEOTIDE SEQUENCE</scope>
    <source>
        <strain evidence="8">STE-U-9442</strain>
    </source>
</reference>
<evidence type="ECO:0000256" key="2">
    <source>
        <dbReference type="ARBA" id="ARBA00022448"/>
    </source>
</evidence>
<evidence type="ECO:0000256" key="1">
    <source>
        <dbReference type="ARBA" id="ARBA00004141"/>
    </source>
</evidence>
<feature type="transmembrane region" description="Helical" evidence="7">
    <location>
        <begin position="39"/>
        <end position="57"/>
    </location>
</feature>
<evidence type="ECO:0000256" key="4">
    <source>
        <dbReference type="ARBA" id="ARBA00022692"/>
    </source>
</evidence>
<evidence type="ECO:0000313" key="9">
    <source>
        <dbReference type="Proteomes" id="UP001259832"/>
    </source>
</evidence>
<keyword evidence="3" id="KW-0592">Phosphate transport</keyword>
<dbReference type="GO" id="GO:0005315">
    <property type="term" value="F:phosphate transmembrane transporter activity"/>
    <property type="evidence" value="ECO:0007669"/>
    <property type="project" value="InterPro"/>
</dbReference>
<keyword evidence="4 7" id="KW-0812">Transmembrane</keyword>
<dbReference type="GO" id="GO:0035435">
    <property type="term" value="P:phosphate ion transmembrane transport"/>
    <property type="evidence" value="ECO:0007669"/>
    <property type="project" value="TreeGrafter"/>
</dbReference>
<dbReference type="PANTHER" id="PTHR11101">
    <property type="entry name" value="PHOSPHATE TRANSPORTER"/>
    <property type="match status" value="1"/>
</dbReference>
<comment type="caution">
    <text evidence="8">The sequence shown here is derived from an EMBL/GenBank/DDBJ whole genome shotgun (WGS) entry which is preliminary data.</text>
</comment>
<keyword evidence="5 7" id="KW-1133">Transmembrane helix</keyword>
<sequence>MSAQVVPCTAGVFDCAINNSGSTCADYNDKYWSVQSSEWMLIFGFIVMAAMAWQVGANDVANAFGTSVGSTNWLGAVTLGYGVTRTIQSGVANVTDAVTQ</sequence>
<evidence type="ECO:0000256" key="7">
    <source>
        <dbReference type="SAM" id="Phobius"/>
    </source>
</evidence>